<protein>
    <recommendedName>
        <fullName evidence="4">Mycothiol acetyltransferase</fullName>
        <shortName evidence="4">MSH acetyltransferase</shortName>
        <ecNumber evidence="4">2.3.1.189</ecNumber>
    </recommendedName>
    <alternativeName>
        <fullName evidence="4">Mycothiol synthase</fullName>
    </alternativeName>
</protein>
<dbReference type="OrthoDB" id="3208058at2"/>
<feature type="binding site" evidence="4">
    <location>
        <position position="206"/>
    </location>
    <ligand>
        <name>1D-myo-inositol 2-(L-cysteinylamino)-2-deoxy-alpha-D-glucopyranoside</name>
        <dbReference type="ChEBI" id="CHEBI:58887"/>
    </ligand>
</feature>
<dbReference type="EMBL" id="PJBV01000035">
    <property type="protein sequence ID" value="PKH37710.1"/>
    <property type="molecule type" value="Genomic_DNA"/>
</dbReference>
<dbReference type="PROSITE" id="PS51186">
    <property type="entry name" value="GNAT"/>
    <property type="match status" value="2"/>
</dbReference>
<feature type="binding site" evidence="4">
    <location>
        <begin position="210"/>
        <end position="212"/>
    </location>
    <ligand>
        <name>acetyl-CoA</name>
        <dbReference type="ChEBI" id="CHEBI:57288"/>
        <label>2</label>
    </ligand>
</feature>
<feature type="domain" description="N-acetyltransferase" evidence="5">
    <location>
        <begin position="1"/>
        <end position="121"/>
    </location>
</feature>
<dbReference type="CDD" id="cd04301">
    <property type="entry name" value="NAT_SF"/>
    <property type="match status" value="2"/>
</dbReference>
<organism evidence="7 8">
    <name type="scientific">Nocardioides alpinus</name>
    <dbReference type="NCBI Taxonomy" id="748909"/>
    <lineage>
        <taxon>Bacteria</taxon>
        <taxon>Bacillati</taxon>
        <taxon>Actinomycetota</taxon>
        <taxon>Actinomycetes</taxon>
        <taxon>Propionibacteriales</taxon>
        <taxon>Nocardioidaceae</taxon>
        <taxon>Nocardioides</taxon>
    </lineage>
</organism>
<reference evidence="6 9" key="3">
    <citation type="submission" date="2017-12" db="EMBL/GenBank/DDBJ databases">
        <title>Pharmacopeia of the Arctic Ocean.</title>
        <authorList>
            <person name="Collins E."/>
            <person name="Ducluzeau A.-L."/>
        </authorList>
    </citation>
    <scope>NUCLEOTIDE SEQUENCE [LARGE SCALE GENOMIC DNA]</scope>
    <source>
        <strain evidence="6 9">DSM 23325</strain>
    </source>
</reference>
<keyword evidence="3 4" id="KW-0012">Acyltransferase</keyword>
<comment type="catalytic activity">
    <reaction evidence="4">
        <text>1D-myo-inositol 2-(L-cysteinylamino)-2-deoxy-alpha-D-glucopyranoside + acetyl-CoA = mycothiol + CoA + H(+)</text>
        <dbReference type="Rhea" id="RHEA:26172"/>
        <dbReference type="ChEBI" id="CHEBI:15378"/>
        <dbReference type="ChEBI" id="CHEBI:16768"/>
        <dbReference type="ChEBI" id="CHEBI:57287"/>
        <dbReference type="ChEBI" id="CHEBI:57288"/>
        <dbReference type="ChEBI" id="CHEBI:58887"/>
        <dbReference type="EC" id="2.3.1.189"/>
    </reaction>
</comment>
<dbReference type="GO" id="GO:0035447">
    <property type="term" value="F:mycothiol synthase activity"/>
    <property type="evidence" value="ECO:0007669"/>
    <property type="project" value="UniProtKB-UniRule"/>
</dbReference>
<feature type="binding site" evidence="4">
    <location>
        <position position="32"/>
    </location>
    <ligand>
        <name>1D-myo-inositol 2-(L-cysteinylamino)-2-deoxy-alpha-D-glucopyranoside</name>
        <dbReference type="ChEBI" id="CHEBI:58887"/>
    </ligand>
</feature>
<dbReference type="GO" id="GO:0010125">
    <property type="term" value="P:mycothiol biosynthetic process"/>
    <property type="evidence" value="ECO:0007669"/>
    <property type="project" value="UniProtKB-UniRule"/>
</dbReference>
<feature type="binding site" evidence="4">
    <location>
        <begin position="217"/>
        <end position="223"/>
    </location>
    <ligand>
        <name>acetyl-CoA</name>
        <dbReference type="ChEBI" id="CHEBI:57288"/>
        <label>2</label>
    </ligand>
</feature>
<proteinExistence type="inferred from homology"/>
<dbReference type="PANTHER" id="PTHR43877">
    <property type="entry name" value="AMINOALKYLPHOSPHONATE N-ACETYLTRANSFERASE-RELATED-RELATED"/>
    <property type="match status" value="1"/>
</dbReference>
<evidence type="ECO:0000256" key="3">
    <source>
        <dbReference type="ARBA" id="ARBA00023315"/>
    </source>
</evidence>
<feature type="binding site" evidence="4">
    <location>
        <begin position="62"/>
        <end position="64"/>
    </location>
    <ligand>
        <name>acetyl-CoA</name>
        <dbReference type="ChEBI" id="CHEBI:57288"/>
        <label>1</label>
    </ligand>
</feature>
<dbReference type="InterPro" id="IPR050832">
    <property type="entry name" value="Bact_Acetyltransf"/>
</dbReference>
<evidence type="ECO:0000256" key="2">
    <source>
        <dbReference type="ARBA" id="ARBA00022737"/>
    </source>
</evidence>
<evidence type="ECO:0000313" key="9">
    <source>
        <dbReference type="Proteomes" id="UP000233565"/>
    </source>
</evidence>
<dbReference type="EMBL" id="FOKC01000001">
    <property type="protein sequence ID" value="SFA84020.1"/>
    <property type="molecule type" value="Genomic_DNA"/>
</dbReference>
<reference evidence="7" key="1">
    <citation type="submission" date="2016-10" db="EMBL/GenBank/DDBJ databases">
        <authorList>
            <person name="de Groot N.N."/>
        </authorList>
    </citation>
    <scope>NUCLEOTIDE SEQUENCE [LARGE SCALE GENOMIC DNA]</scope>
    <source>
        <strain evidence="7">CGMCC 1.10697</strain>
    </source>
</reference>
<gene>
    <name evidence="4 6" type="primary">mshD</name>
    <name evidence="6" type="ORF">CXG46_20025</name>
    <name evidence="7" type="ORF">SAMN05192575_101732</name>
</gene>
<keyword evidence="1 4" id="KW-0808">Transferase</keyword>
<feature type="binding site" evidence="4">
    <location>
        <begin position="70"/>
        <end position="75"/>
    </location>
    <ligand>
        <name>acetyl-CoA</name>
        <dbReference type="ChEBI" id="CHEBI:57288"/>
        <label>1</label>
    </ligand>
</feature>
<keyword evidence="9" id="KW-1185">Reference proteome</keyword>
<dbReference type="InterPro" id="IPR016181">
    <property type="entry name" value="Acyl_CoA_acyltransferase"/>
</dbReference>
<dbReference type="Pfam" id="PF00583">
    <property type="entry name" value="Acetyltransf_1"/>
    <property type="match status" value="1"/>
</dbReference>
<dbReference type="STRING" id="748909.SAMN05192575_101732"/>
<evidence type="ECO:0000313" key="8">
    <source>
        <dbReference type="Proteomes" id="UP000199113"/>
    </source>
</evidence>
<dbReference type="Pfam" id="PF13508">
    <property type="entry name" value="Acetyltransf_7"/>
    <property type="match status" value="1"/>
</dbReference>
<name>A0A1I0W6Y2_9ACTN</name>
<evidence type="ECO:0000256" key="4">
    <source>
        <dbReference type="HAMAP-Rule" id="MF_01698"/>
    </source>
</evidence>
<comment type="similarity">
    <text evidence="4">Belongs to the acetyltransferase family. MshD subfamily.</text>
</comment>
<dbReference type="Proteomes" id="UP000233565">
    <property type="component" value="Unassembled WGS sequence"/>
</dbReference>
<dbReference type="AlphaFoldDB" id="A0A1I0W6Y2"/>
<feature type="binding site" evidence="4">
    <location>
        <position position="159"/>
    </location>
    <ligand>
        <name>1D-myo-inositol 2-(L-cysteinylamino)-2-deoxy-alpha-D-glucopyranoside</name>
        <dbReference type="ChEBI" id="CHEBI:58887"/>
    </ligand>
</feature>
<sequence>MGVRVGDVDEVVEVIRIADAAEAADGASPLDEAARIALADGVAAVAVRDGGFAVLHDGDLSLAVHPDHRRQGVATALLQQTSYDGQLTAWSHGHHPAAVRLAEAYGWERVRDLWVMRRPTDLPLAPLEVPDGVTIRSYRDTDAAAVVAVNAAAFAHHPEQGAMDEDNLARRMAEPWFDPAGLLVAEDDSGILGFHWTKQHDAQLGEVYVVGVAPGAQGRGLGRVLTLAGLHHLTGLGVDEVLLYVESDNAPAVAVYSRLGFTHADVDTHVQYRSPTTAG</sequence>
<dbReference type="Gene3D" id="3.40.630.30">
    <property type="match status" value="1"/>
</dbReference>
<feature type="domain" description="N-acetyltransferase" evidence="5">
    <location>
        <begin position="133"/>
        <end position="279"/>
    </location>
</feature>
<dbReference type="EC" id="2.3.1.189" evidence="4"/>
<feature type="binding site" evidence="4">
    <location>
        <position position="198"/>
    </location>
    <ligand>
        <name>1D-myo-inositol 2-(L-cysteinylamino)-2-deoxy-alpha-D-glucopyranoside</name>
        <dbReference type="ChEBI" id="CHEBI:58887"/>
    </ligand>
</feature>
<evidence type="ECO:0000313" key="7">
    <source>
        <dbReference type="EMBL" id="SFA84020.1"/>
    </source>
</evidence>
<dbReference type="Proteomes" id="UP000199113">
    <property type="component" value="Unassembled WGS sequence"/>
</dbReference>
<comment type="subunit">
    <text evidence="4">Monomer.</text>
</comment>
<dbReference type="HAMAP" id="MF_01698">
    <property type="entry name" value="MshD"/>
    <property type="match status" value="1"/>
</dbReference>
<feature type="binding site" evidence="4">
    <location>
        <position position="244"/>
    </location>
    <ligand>
        <name>1D-myo-inositol 2-(L-cysteinylamino)-2-deoxy-alpha-D-glucopyranoside</name>
        <dbReference type="ChEBI" id="CHEBI:58887"/>
    </ligand>
</feature>
<accession>A0A1I0W6Y2</accession>
<dbReference type="NCBIfam" id="TIGR03448">
    <property type="entry name" value="mycothiol_MshD"/>
    <property type="match status" value="1"/>
</dbReference>
<comment type="caution">
    <text evidence="4">Lacks conserved residue(s) required for the propagation of feature annotation.</text>
</comment>
<comment type="function">
    <text evidence="4">Catalyzes the transfer of acetyl from acetyl-CoA to desacetylmycothiol (Cys-GlcN-Ins) to form mycothiol.</text>
</comment>
<evidence type="ECO:0000313" key="6">
    <source>
        <dbReference type="EMBL" id="PKH37710.1"/>
    </source>
</evidence>
<dbReference type="InterPro" id="IPR000182">
    <property type="entry name" value="GNAT_dom"/>
</dbReference>
<dbReference type="SUPFAM" id="SSF55729">
    <property type="entry name" value="Acyl-CoA N-acyltransferases (Nat)"/>
    <property type="match status" value="2"/>
</dbReference>
<dbReference type="InterPro" id="IPR017813">
    <property type="entry name" value="Mycothiol_AcTrfase"/>
</dbReference>
<evidence type="ECO:0000259" key="5">
    <source>
        <dbReference type="PROSITE" id="PS51186"/>
    </source>
</evidence>
<dbReference type="PIRSF" id="PIRSF021524">
    <property type="entry name" value="MSH_acetyltransferase"/>
    <property type="match status" value="1"/>
</dbReference>
<reference evidence="8" key="2">
    <citation type="submission" date="2016-10" db="EMBL/GenBank/DDBJ databases">
        <authorList>
            <person name="Varghese N."/>
            <person name="Submissions S."/>
        </authorList>
    </citation>
    <scope>NUCLEOTIDE SEQUENCE [LARGE SCALE GENOMIC DNA]</scope>
    <source>
        <strain evidence="8">CGMCC 1.10697</strain>
    </source>
</reference>
<evidence type="ECO:0000256" key="1">
    <source>
        <dbReference type="ARBA" id="ARBA00022679"/>
    </source>
</evidence>
<keyword evidence="2 4" id="KW-0677">Repeat</keyword>